<feature type="compositionally biased region" description="Low complexity" evidence="1">
    <location>
        <begin position="72"/>
        <end position="89"/>
    </location>
</feature>
<evidence type="ECO:0000256" key="1">
    <source>
        <dbReference type="SAM" id="MobiDB-lite"/>
    </source>
</evidence>
<feature type="compositionally biased region" description="Basic residues" evidence="1">
    <location>
        <begin position="61"/>
        <end position="71"/>
    </location>
</feature>
<evidence type="ECO:0000313" key="2">
    <source>
        <dbReference type="EMBL" id="KAL1527732.1"/>
    </source>
</evidence>
<comment type="caution">
    <text evidence="2">The sequence shown here is derived from an EMBL/GenBank/DDBJ whole genome shotgun (WGS) entry which is preliminary data.</text>
</comment>
<feature type="region of interest" description="Disordered" evidence="1">
    <location>
        <begin position="53"/>
        <end position="89"/>
    </location>
</feature>
<organism evidence="2 3">
    <name type="scientific">Prymnesium parvum</name>
    <name type="common">Toxic golden alga</name>
    <dbReference type="NCBI Taxonomy" id="97485"/>
    <lineage>
        <taxon>Eukaryota</taxon>
        <taxon>Haptista</taxon>
        <taxon>Haptophyta</taxon>
        <taxon>Prymnesiophyceae</taxon>
        <taxon>Prymnesiales</taxon>
        <taxon>Prymnesiaceae</taxon>
        <taxon>Prymnesium</taxon>
    </lineage>
</organism>
<dbReference type="Proteomes" id="UP001515480">
    <property type="component" value="Unassembled WGS sequence"/>
</dbReference>
<protein>
    <recommendedName>
        <fullName evidence="4">Phosphoglycerate kinase</fullName>
    </recommendedName>
</protein>
<evidence type="ECO:0008006" key="4">
    <source>
        <dbReference type="Google" id="ProtNLM"/>
    </source>
</evidence>
<dbReference type="EMBL" id="JBGBPQ010000002">
    <property type="protein sequence ID" value="KAL1527732.1"/>
    <property type="molecule type" value="Genomic_DNA"/>
</dbReference>
<sequence length="89" mass="10113">MTTLILNNTRALNRDNYPKQTTQDEVDPFVLYALHEFPADLVLLGDDGGDCSVARADVSRRSRRPRSRSTTRTRSWTLSPRSSTHPPAW</sequence>
<proteinExistence type="predicted"/>
<evidence type="ECO:0000313" key="3">
    <source>
        <dbReference type="Proteomes" id="UP001515480"/>
    </source>
</evidence>
<name>A0AB34K3L6_PRYPA</name>
<reference evidence="2 3" key="1">
    <citation type="journal article" date="2024" name="Science">
        <title>Giant polyketide synthase enzymes in the biosynthesis of giant marine polyether toxins.</title>
        <authorList>
            <person name="Fallon T.R."/>
            <person name="Shende V.V."/>
            <person name="Wierzbicki I.H."/>
            <person name="Pendleton A.L."/>
            <person name="Watervoot N.F."/>
            <person name="Auber R.P."/>
            <person name="Gonzalez D.J."/>
            <person name="Wisecaver J.H."/>
            <person name="Moore B.S."/>
        </authorList>
    </citation>
    <scope>NUCLEOTIDE SEQUENCE [LARGE SCALE GENOMIC DNA]</scope>
    <source>
        <strain evidence="2 3">12B1</strain>
    </source>
</reference>
<gene>
    <name evidence="2" type="ORF">AB1Y20_009117</name>
</gene>
<keyword evidence="3" id="KW-1185">Reference proteome</keyword>
<dbReference type="AlphaFoldDB" id="A0AB34K3L6"/>
<accession>A0AB34K3L6</accession>